<keyword evidence="1" id="KW-1133">Transmembrane helix</keyword>
<evidence type="ECO:0000256" key="1">
    <source>
        <dbReference type="SAM" id="Phobius"/>
    </source>
</evidence>
<protein>
    <recommendedName>
        <fullName evidence="3">DUF1648 domain-containing protein</fullName>
    </recommendedName>
</protein>
<dbReference type="AlphaFoldDB" id="A0AAU8DUQ4"/>
<sequence>MAWILGSFALLVTGWWITVTVLAARRALRTPQAELPAYLAHAEGIGTVARVVGVVLTLVVLLASPADSPTRSTSSSVAALIAAPIVIAVLVLGDRRWPAPTGTVRTASLATRRVRDAVPAAELVVTITATMILWVTPTLSGSTAGPNTSVSTRITTDALSLVAIGLAVVTIRRVTTRAALLGIDRDTDLAFRRMTDGRVLRTLAAALLVSTAGSVASLINTSPSAPGISGTCLLVAVVLSLLGLQGKVPRATEHATSAAAEPIS</sequence>
<feature type="transmembrane region" description="Helical" evidence="1">
    <location>
        <begin position="6"/>
        <end position="24"/>
    </location>
</feature>
<name>A0AAU8DUQ4_9ACTN</name>
<feature type="transmembrane region" description="Helical" evidence="1">
    <location>
        <begin position="75"/>
        <end position="93"/>
    </location>
</feature>
<proteinExistence type="predicted"/>
<feature type="transmembrane region" description="Helical" evidence="1">
    <location>
        <begin position="199"/>
        <end position="219"/>
    </location>
</feature>
<evidence type="ECO:0008006" key="3">
    <source>
        <dbReference type="Google" id="ProtNLM"/>
    </source>
</evidence>
<accession>A0AAU8DUQ4</accession>
<organism evidence="2">
    <name type="scientific">Nakamurella sp. A5-74</name>
    <dbReference type="NCBI Taxonomy" id="3158264"/>
    <lineage>
        <taxon>Bacteria</taxon>
        <taxon>Bacillati</taxon>
        <taxon>Actinomycetota</taxon>
        <taxon>Actinomycetes</taxon>
        <taxon>Nakamurellales</taxon>
        <taxon>Nakamurellaceae</taxon>
        <taxon>Nakamurella</taxon>
    </lineage>
</organism>
<keyword evidence="1" id="KW-0472">Membrane</keyword>
<evidence type="ECO:0000313" key="2">
    <source>
        <dbReference type="EMBL" id="XCG65001.1"/>
    </source>
</evidence>
<gene>
    <name evidence="2" type="ORF">ABLG96_06775</name>
</gene>
<dbReference type="EMBL" id="CP159218">
    <property type="protein sequence ID" value="XCG65001.1"/>
    <property type="molecule type" value="Genomic_DNA"/>
</dbReference>
<feature type="transmembrane region" description="Helical" evidence="1">
    <location>
        <begin position="225"/>
        <end position="244"/>
    </location>
</feature>
<feature type="transmembrane region" description="Helical" evidence="1">
    <location>
        <begin position="45"/>
        <end position="63"/>
    </location>
</feature>
<reference evidence="2" key="1">
    <citation type="submission" date="2024-05" db="EMBL/GenBank/DDBJ databases">
        <authorList>
            <person name="Cai S.Y."/>
            <person name="Jin L.M."/>
            <person name="Li H.R."/>
        </authorList>
    </citation>
    <scope>NUCLEOTIDE SEQUENCE</scope>
    <source>
        <strain evidence="2">A5-74</strain>
    </source>
</reference>
<feature type="transmembrane region" description="Helical" evidence="1">
    <location>
        <begin position="114"/>
        <end position="134"/>
    </location>
</feature>
<keyword evidence="1" id="KW-0812">Transmembrane</keyword>
<dbReference type="RefSeq" id="WP_353650612.1">
    <property type="nucleotide sequence ID" value="NZ_CP159218.1"/>
</dbReference>
<feature type="transmembrane region" description="Helical" evidence="1">
    <location>
        <begin position="154"/>
        <end position="171"/>
    </location>
</feature>